<evidence type="ECO:0000256" key="6">
    <source>
        <dbReference type="ARBA" id="ARBA00022691"/>
    </source>
</evidence>
<protein>
    <recommendedName>
        <fullName evidence="3">tRNA (guanine(46)-N(7))-methyltransferase</fullName>
        <ecNumber evidence="3">2.1.1.33</ecNumber>
    </recommendedName>
</protein>
<accession>A0ABT3L2X1</accession>
<dbReference type="SUPFAM" id="SSF53335">
    <property type="entry name" value="S-adenosyl-L-methionine-dependent methyltransferases"/>
    <property type="match status" value="1"/>
</dbReference>
<evidence type="ECO:0000256" key="7">
    <source>
        <dbReference type="ARBA" id="ARBA00022694"/>
    </source>
</evidence>
<sequence>MRANSRPVTSSQTTVYSALEKVVQKHLAHRFRKPIPDYQREIFQQAIAQIPPQTPLILDSGCGVGESTRHLAQQFPHCFILGVDQSLHRLSKSDPQGENYRLIRADLVDFWRLMAEASIPLTRHYLLYPNPYPKPVHFKRRWHGHPVFPTLLQLGGVLELRSNWRIYVAEFAQAFQLATGTPGQWEMFTPSSPLTPFERKYYESGHQLWRFWGLISSSHPVKDYGGRIPEGSR</sequence>
<comment type="function">
    <text evidence="2">Catalyzes the formation of N(7)-methylguanine at position 46 (m7G46) in tRNA.</text>
</comment>
<dbReference type="InterPro" id="IPR029063">
    <property type="entry name" value="SAM-dependent_MTases_sf"/>
</dbReference>
<dbReference type="GO" id="GO:0032259">
    <property type="term" value="P:methylation"/>
    <property type="evidence" value="ECO:0007669"/>
    <property type="project" value="UniProtKB-KW"/>
</dbReference>
<evidence type="ECO:0000313" key="8">
    <source>
        <dbReference type="EMBL" id="MCW6035857.1"/>
    </source>
</evidence>
<name>A0ABT3L2X1_9CYAN</name>
<evidence type="ECO:0000256" key="5">
    <source>
        <dbReference type="ARBA" id="ARBA00022679"/>
    </source>
</evidence>
<keyword evidence="9" id="KW-1185">Reference proteome</keyword>
<evidence type="ECO:0000256" key="3">
    <source>
        <dbReference type="ARBA" id="ARBA00011977"/>
    </source>
</evidence>
<dbReference type="Gene3D" id="3.40.50.150">
    <property type="entry name" value="Vaccinia Virus protein VP39"/>
    <property type="match status" value="1"/>
</dbReference>
<keyword evidence="6" id="KW-0949">S-adenosyl-L-methionine</keyword>
<proteinExistence type="predicted"/>
<dbReference type="RefSeq" id="WP_265263573.1">
    <property type="nucleotide sequence ID" value="NZ_JAIHOM010000022.1"/>
</dbReference>
<keyword evidence="5" id="KW-0808">Transferase</keyword>
<comment type="catalytic activity">
    <reaction evidence="1">
        <text>guanosine(46) in tRNA + S-adenosyl-L-methionine = N(7)-methylguanosine(46) in tRNA + S-adenosyl-L-homocysteine</text>
        <dbReference type="Rhea" id="RHEA:42708"/>
        <dbReference type="Rhea" id="RHEA-COMP:10188"/>
        <dbReference type="Rhea" id="RHEA-COMP:10189"/>
        <dbReference type="ChEBI" id="CHEBI:57856"/>
        <dbReference type="ChEBI" id="CHEBI:59789"/>
        <dbReference type="ChEBI" id="CHEBI:74269"/>
        <dbReference type="ChEBI" id="CHEBI:74480"/>
        <dbReference type="EC" id="2.1.1.33"/>
    </reaction>
</comment>
<organism evidence="8 9">
    <name type="scientific">Spirulina subsalsa FACHB-351</name>
    <dbReference type="NCBI Taxonomy" id="234711"/>
    <lineage>
        <taxon>Bacteria</taxon>
        <taxon>Bacillati</taxon>
        <taxon>Cyanobacteriota</taxon>
        <taxon>Cyanophyceae</taxon>
        <taxon>Spirulinales</taxon>
        <taxon>Spirulinaceae</taxon>
        <taxon>Spirulina</taxon>
    </lineage>
</organism>
<dbReference type="EC" id="2.1.1.33" evidence="3"/>
<evidence type="ECO:0000256" key="1">
    <source>
        <dbReference type="ARBA" id="ARBA00000142"/>
    </source>
</evidence>
<dbReference type="InterPro" id="IPR003358">
    <property type="entry name" value="tRNA_(Gua-N-7)_MeTrfase_Trmb"/>
</dbReference>
<gene>
    <name evidence="8" type="ORF">K4A83_06160</name>
</gene>
<dbReference type="EMBL" id="JAIHOM010000022">
    <property type="protein sequence ID" value="MCW6035857.1"/>
    <property type="molecule type" value="Genomic_DNA"/>
</dbReference>
<keyword evidence="7" id="KW-0819">tRNA processing</keyword>
<reference evidence="8 9" key="1">
    <citation type="submission" date="2021-08" db="EMBL/GenBank/DDBJ databases">
        <title>Draft genome sequence of Spirulina subsalsa with high tolerance to salinity and hype-accumulation of phycocyanin.</title>
        <authorList>
            <person name="Pei H."/>
            <person name="Jiang L."/>
        </authorList>
    </citation>
    <scope>NUCLEOTIDE SEQUENCE [LARGE SCALE GENOMIC DNA]</scope>
    <source>
        <strain evidence="8 9">FACHB-351</strain>
    </source>
</reference>
<dbReference type="Proteomes" id="UP001526426">
    <property type="component" value="Unassembled WGS sequence"/>
</dbReference>
<comment type="caution">
    <text evidence="8">The sequence shown here is derived from an EMBL/GenBank/DDBJ whole genome shotgun (WGS) entry which is preliminary data.</text>
</comment>
<evidence type="ECO:0000313" key="9">
    <source>
        <dbReference type="Proteomes" id="UP001526426"/>
    </source>
</evidence>
<dbReference type="Pfam" id="PF02390">
    <property type="entry name" value="Methyltransf_4"/>
    <property type="match status" value="1"/>
</dbReference>
<dbReference type="GO" id="GO:0008168">
    <property type="term" value="F:methyltransferase activity"/>
    <property type="evidence" value="ECO:0007669"/>
    <property type="project" value="UniProtKB-KW"/>
</dbReference>
<dbReference type="PROSITE" id="PS51625">
    <property type="entry name" value="SAM_MT_TRMB"/>
    <property type="match status" value="1"/>
</dbReference>
<evidence type="ECO:0000256" key="2">
    <source>
        <dbReference type="ARBA" id="ARBA00003015"/>
    </source>
</evidence>
<evidence type="ECO:0000256" key="4">
    <source>
        <dbReference type="ARBA" id="ARBA00022603"/>
    </source>
</evidence>
<keyword evidence="4 8" id="KW-0489">Methyltransferase</keyword>